<dbReference type="PANTHER" id="PTHR42681:SF1">
    <property type="entry name" value="MALONYL-COA-ACYL CARRIER PROTEIN TRANSACYLASE, MITOCHONDRIAL"/>
    <property type="match status" value="1"/>
</dbReference>
<dbReference type="GO" id="GO:0006633">
    <property type="term" value="P:fatty acid biosynthetic process"/>
    <property type="evidence" value="ECO:0007669"/>
    <property type="project" value="TreeGrafter"/>
</dbReference>
<keyword evidence="3 5" id="KW-0012">Acyltransferase</keyword>
<comment type="caution">
    <text evidence="5">The sequence shown here is derived from an EMBL/GenBank/DDBJ whole genome shotgun (WGS) entry which is preliminary data.</text>
</comment>
<accession>A0A645GNZ6</accession>
<dbReference type="Gene3D" id="3.40.366.10">
    <property type="entry name" value="Malonyl-Coenzyme A Acyl Carrier Protein, domain 2"/>
    <property type="match status" value="1"/>
</dbReference>
<dbReference type="InterPro" id="IPR001227">
    <property type="entry name" value="Ac_transferase_dom_sf"/>
</dbReference>
<dbReference type="AlphaFoldDB" id="A0A645GNZ6"/>
<dbReference type="SUPFAM" id="SSF52151">
    <property type="entry name" value="FabD/lysophospholipase-like"/>
    <property type="match status" value="1"/>
</dbReference>
<evidence type="ECO:0000256" key="4">
    <source>
        <dbReference type="ARBA" id="ARBA00048462"/>
    </source>
</evidence>
<name>A0A645GNZ6_9ZZZZ</name>
<evidence type="ECO:0000313" key="5">
    <source>
        <dbReference type="EMBL" id="MPN28435.1"/>
    </source>
</evidence>
<dbReference type="InterPro" id="IPR016035">
    <property type="entry name" value="Acyl_Trfase/lysoPLipase"/>
</dbReference>
<keyword evidence="2 5" id="KW-0808">Transferase</keyword>
<gene>
    <name evidence="5" type="primary">pksC_3</name>
    <name evidence="5" type="ORF">SDC9_175876</name>
</gene>
<dbReference type="GO" id="GO:0004314">
    <property type="term" value="F:[acyl-carrier-protein] S-malonyltransferase activity"/>
    <property type="evidence" value="ECO:0007669"/>
    <property type="project" value="UniProtKB-EC"/>
</dbReference>
<evidence type="ECO:0000256" key="1">
    <source>
        <dbReference type="ARBA" id="ARBA00013258"/>
    </source>
</evidence>
<dbReference type="GO" id="GO:0005829">
    <property type="term" value="C:cytosol"/>
    <property type="evidence" value="ECO:0007669"/>
    <property type="project" value="TreeGrafter"/>
</dbReference>
<dbReference type="PANTHER" id="PTHR42681">
    <property type="entry name" value="MALONYL-COA-ACYL CARRIER PROTEIN TRANSACYLASE, MITOCHONDRIAL"/>
    <property type="match status" value="1"/>
</dbReference>
<dbReference type="EMBL" id="VSSQ01078728">
    <property type="protein sequence ID" value="MPN28435.1"/>
    <property type="molecule type" value="Genomic_DNA"/>
</dbReference>
<reference evidence="5" key="1">
    <citation type="submission" date="2019-08" db="EMBL/GenBank/DDBJ databases">
        <authorList>
            <person name="Kucharzyk K."/>
            <person name="Murdoch R.W."/>
            <person name="Higgins S."/>
            <person name="Loffler F."/>
        </authorList>
    </citation>
    <scope>NUCLEOTIDE SEQUENCE</scope>
</reference>
<sequence length="147" mass="15929">MVVAGAKADLDRLIPLVKQSGGACIPLAVSGGFHSPYMDEAAKRFAEKSVDFTTQCPSKPVYANVDATPYADAPLAKLVQQINHPVLWQKLIENMVADGYDTFIEVGIGNTLQKLIAKIAPQVKTYVVNTMEDVEKLTQEAQHVATT</sequence>
<dbReference type="EC" id="2.3.1.39" evidence="1"/>
<evidence type="ECO:0000256" key="3">
    <source>
        <dbReference type="ARBA" id="ARBA00023315"/>
    </source>
</evidence>
<proteinExistence type="predicted"/>
<organism evidence="5">
    <name type="scientific">bioreactor metagenome</name>
    <dbReference type="NCBI Taxonomy" id="1076179"/>
    <lineage>
        <taxon>unclassified sequences</taxon>
        <taxon>metagenomes</taxon>
        <taxon>ecological metagenomes</taxon>
    </lineage>
</organism>
<evidence type="ECO:0000256" key="2">
    <source>
        <dbReference type="ARBA" id="ARBA00022679"/>
    </source>
</evidence>
<dbReference type="InterPro" id="IPR050858">
    <property type="entry name" value="Mal-CoA-ACP_Trans/PKS_FabD"/>
</dbReference>
<comment type="catalytic activity">
    <reaction evidence="4">
        <text>holo-[ACP] + malonyl-CoA = malonyl-[ACP] + CoA</text>
        <dbReference type="Rhea" id="RHEA:41792"/>
        <dbReference type="Rhea" id="RHEA-COMP:9623"/>
        <dbReference type="Rhea" id="RHEA-COMP:9685"/>
        <dbReference type="ChEBI" id="CHEBI:57287"/>
        <dbReference type="ChEBI" id="CHEBI:57384"/>
        <dbReference type="ChEBI" id="CHEBI:64479"/>
        <dbReference type="ChEBI" id="CHEBI:78449"/>
        <dbReference type="EC" id="2.3.1.39"/>
    </reaction>
</comment>
<protein>
    <recommendedName>
        <fullName evidence="1">[acyl-carrier-protein] S-malonyltransferase</fullName>
        <ecNumber evidence="1">2.3.1.39</ecNumber>
    </recommendedName>
</protein>